<dbReference type="RefSeq" id="XP_046113639.1">
    <property type="nucleotide sequence ID" value="XM_046266942.1"/>
</dbReference>
<feature type="transmembrane region" description="Helical" evidence="7">
    <location>
        <begin position="514"/>
        <end position="535"/>
    </location>
</feature>
<keyword evidence="3 7" id="KW-1133">Transmembrane helix</keyword>
<evidence type="ECO:0000256" key="7">
    <source>
        <dbReference type="SAM" id="Phobius"/>
    </source>
</evidence>
<organism evidence="8 9">
    <name type="scientific">Emericellopsis atlantica</name>
    <dbReference type="NCBI Taxonomy" id="2614577"/>
    <lineage>
        <taxon>Eukaryota</taxon>
        <taxon>Fungi</taxon>
        <taxon>Dikarya</taxon>
        <taxon>Ascomycota</taxon>
        <taxon>Pezizomycotina</taxon>
        <taxon>Sordariomycetes</taxon>
        <taxon>Hypocreomycetidae</taxon>
        <taxon>Hypocreales</taxon>
        <taxon>Bionectriaceae</taxon>
        <taxon>Emericellopsis</taxon>
    </lineage>
</organism>
<evidence type="ECO:0000256" key="1">
    <source>
        <dbReference type="ARBA" id="ARBA00004141"/>
    </source>
</evidence>
<feature type="compositionally biased region" description="Polar residues" evidence="6">
    <location>
        <begin position="33"/>
        <end position="48"/>
    </location>
</feature>
<evidence type="ECO:0000313" key="9">
    <source>
        <dbReference type="Proteomes" id="UP000887229"/>
    </source>
</evidence>
<keyword evidence="9" id="KW-1185">Reference proteome</keyword>
<name>A0A9P7ZCY2_9HYPO</name>
<feature type="coiled-coil region" evidence="5">
    <location>
        <begin position="341"/>
        <end position="368"/>
    </location>
</feature>
<dbReference type="InterPro" id="IPR045863">
    <property type="entry name" value="CorA_TM1_TM2"/>
</dbReference>
<dbReference type="Pfam" id="PF01544">
    <property type="entry name" value="CorA"/>
    <property type="match status" value="1"/>
</dbReference>
<feature type="region of interest" description="Disordered" evidence="6">
    <location>
        <begin position="20"/>
        <end position="56"/>
    </location>
</feature>
<evidence type="ECO:0000256" key="4">
    <source>
        <dbReference type="ARBA" id="ARBA00023136"/>
    </source>
</evidence>
<keyword evidence="4 7" id="KW-0472">Membrane</keyword>
<evidence type="ECO:0000256" key="5">
    <source>
        <dbReference type="SAM" id="Coils"/>
    </source>
</evidence>
<dbReference type="GO" id="GO:0046873">
    <property type="term" value="F:metal ion transmembrane transporter activity"/>
    <property type="evidence" value="ECO:0007669"/>
    <property type="project" value="InterPro"/>
</dbReference>
<feature type="transmembrane region" description="Helical" evidence="7">
    <location>
        <begin position="422"/>
        <end position="446"/>
    </location>
</feature>
<evidence type="ECO:0000256" key="6">
    <source>
        <dbReference type="SAM" id="MobiDB-lite"/>
    </source>
</evidence>
<sequence length="608" mass="69966">MDIQFLQFMREIESHLFFSQSRKGPSDMDTHSRSSPQGHETPSPSGGASPTGEDDSNRVDFAQGRVLYIFEQNSQFNRAILLLLYGFCIRLHHEDYAYIRAFIERHLSLRCVLQRPYHWQQKSTPELSSSRQKCYRRVTVSFHMTYLTLDANEMDGARDVFDRASLFPFIHKPGIGKQKGKYIFQASASVLLTLTVPEESESHEEELSLLQHPQALWVVLVINAQRQFVFENRPAQHSTPIAQFIRGVRSSLYSQRMHAQSIYNALSEALKTCDNGCLFDDENFSKSTLYHFAIKACDELEASIASSLVFMRRTLNNYVTRLCKEAHPCEQTGIGYWSQKMEEETIALEDLEAQIHKLGSQARESRNALNGVTAVLEARAALQQGERMKSLAYLATIYLPLTAAASLYSMSVLPESASFASFLIFFAILFFFTILLGLNLSVLSALPAKTARYFRRRSFAKRQRDLSPTLPSWMENYINAYISLLDRSSNVCVIGFDYGLTSRPNGFLWWIPYLLYRFMFFVFRTLPALVLRHCLIPEILYPRYQWLLFQFRHNRYVTIVFHPALFVIDAIRFSLVPAWVVLAACIICYLVLQDAFIGIFNFKPRKPL</sequence>
<keyword evidence="5" id="KW-0175">Coiled coil</keyword>
<dbReference type="Proteomes" id="UP000887229">
    <property type="component" value="Unassembled WGS sequence"/>
</dbReference>
<feature type="transmembrane region" description="Helical" evidence="7">
    <location>
        <begin position="391"/>
        <end position="410"/>
    </location>
</feature>
<keyword evidence="2 7" id="KW-0812">Transmembrane</keyword>
<evidence type="ECO:0000256" key="2">
    <source>
        <dbReference type="ARBA" id="ARBA00022692"/>
    </source>
</evidence>
<dbReference type="EMBL" id="MU251293">
    <property type="protein sequence ID" value="KAG9249715.1"/>
    <property type="molecule type" value="Genomic_DNA"/>
</dbReference>
<dbReference type="GeneID" id="70297845"/>
<evidence type="ECO:0000313" key="8">
    <source>
        <dbReference type="EMBL" id="KAG9249715.1"/>
    </source>
</evidence>
<accession>A0A9P7ZCY2</accession>
<proteinExistence type="predicted"/>
<comment type="subcellular location">
    <subcellularLocation>
        <location evidence="1">Membrane</location>
        <topology evidence="1">Multi-pass membrane protein</topology>
    </subcellularLocation>
</comment>
<dbReference type="Gene3D" id="1.20.58.340">
    <property type="entry name" value="Magnesium transport protein CorA, transmembrane region"/>
    <property type="match status" value="1"/>
</dbReference>
<dbReference type="InterPro" id="IPR002523">
    <property type="entry name" value="MgTranspt_CorA/ZnTranspt_ZntB"/>
</dbReference>
<dbReference type="AlphaFoldDB" id="A0A9P7ZCY2"/>
<evidence type="ECO:0000256" key="3">
    <source>
        <dbReference type="ARBA" id="ARBA00022989"/>
    </source>
</evidence>
<dbReference type="GO" id="GO:0016020">
    <property type="term" value="C:membrane"/>
    <property type="evidence" value="ECO:0007669"/>
    <property type="project" value="UniProtKB-SubCell"/>
</dbReference>
<protein>
    <submittedName>
        <fullName evidence="8">Uncharacterized protein</fullName>
    </submittedName>
</protein>
<dbReference type="OrthoDB" id="5428055at2759"/>
<feature type="transmembrane region" description="Helical" evidence="7">
    <location>
        <begin position="579"/>
        <end position="602"/>
    </location>
</feature>
<dbReference type="SUPFAM" id="SSF144083">
    <property type="entry name" value="Magnesium transport protein CorA, transmembrane region"/>
    <property type="match status" value="1"/>
</dbReference>
<reference evidence="8" key="1">
    <citation type="journal article" date="2021" name="IMA Fungus">
        <title>Genomic characterization of three marine fungi, including Emericellopsis atlantica sp. nov. with signatures of a generalist lifestyle and marine biomass degradation.</title>
        <authorList>
            <person name="Hagestad O.C."/>
            <person name="Hou L."/>
            <person name="Andersen J.H."/>
            <person name="Hansen E.H."/>
            <person name="Altermark B."/>
            <person name="Li C."/>
            <person name="Kuhnert E."/>
            <person name="Cox R.J."/>
            <person name="Crous P.W."/>
            <person name="Spatafora J.W."/>
            <person name="Lail K."/>
            <person name="Amirebrahimi M."/>
            <person name="Lipzen A."/>
            <person name="Pangilinan J."/>
            <person name="Andreopoulos W."/>
            <person name="Hayes R.D."/>
            <person name="Ng V."/>
            <person name="Grigoriev I.V."/>
            <person name="Jackson S.A."/>
            <person name="Sutton T.D.S."/>
            <person name="Dobson A.D.W."/>
            <person name="Rama T."/>
        </authorList>
    </citation>
    <scope>NUCLEOTIDE SEQUENCE</scope>
    <source>
        <strain evidence="8">TS7</strain>
    </source>
</reference>
<gene>
    <name evidence="8" type="ORF">F5Z01DRAFT_745981</name>
</gene>
<comment type="caution">
    <text evidence="8">The sequence shown here is derived from an EMBL/GenBank/DDBJ whole genome shotgun (WGS) entry which is preliminary data.</text>
</comment>